<sequence>MRYGNEYPIKKGEKPLYICTTITTTPNELTKDVHDRMPVILPPETYDQWLDRKFNDTEILKSTLVPYEADLMDVYPVSDIVNSPLNKSEQCLDTLSSI</sequence>
<reference evidence="9" key="1">
    <citation type="submission" date="2024-05" db="EMBL/GenBank/DDBJ databases">
        <title>Metabacillus sp. nov., isolated from the rhizosphere soil of tomato plants.</title>
        <authorList>
            <person name="Ma R."/>
        </authorList>
    </citation>
    <scope>NUCLEOTIDE SEQUENCE</scope>
    <source>
        <strain evidence="9">DBTR6</strain>
    </source>
</reference>
<dbReference type="EMBL" id="JAIQUM010000094">
    <property type="protein sequence ID" value="MBZ5753226.1"/>
    <property type="molecule type" value="Genomic_DNA"/>
</dbReference>
<evidence type="ECO:0000256" key="5">
    <source>
        <dbReference type="ARBA" id="ARBA00023124"/>
    </source>
</evidence>
<keyword evidence="4 8" id="KW-0378">Hydrolase</keyword>
<keyword evidence="2 8" id="KW-0645">Protease</keyword>
<evidence type="ECO:0000313" key="10">
    <source>
        <dbReference type="Proteomes" id="UP001165287"/>
    </source>
</evidence>
<evidence type="ECO:0000256" key="7">
    <source>
        <dbReference type="ARBA" id="ARBA00023239"/>
    </source>
</evidence>
<dbReference type="Gene3D" id="3.90.1680.10">
    <property type="entry name" value="SOS response associated peptidase-like"/>
    <property type="match status" value="1"/>
</dbReference>
<keyword evidence="7" id="KW-0456">Lyase</keyword>
<dbReference type="InterPro" id="IPR036590">
    <property type="entry name" value="SRAP-like"/>
</dbReference>
<protein>
    <recommendedName>
        <fullName evidence="8">Abasic site processing protein</fullName>
        <ecNumber evidence="8">3.4.-.-</ecNumber>
    </recommendedName>
</protein>
<comment type="caution">
    <text evidence="9">The sequence shown here is derived from an EMBL/GenBank/DDBJ whole genome shotgun (WGS) entry which is preliminary data.</text>
</comment>
<comment type="similarity">
    <text evidence="1 8">Belongs to the SOS response-associated peptidase family.</text>
</comment>
<gene>
    <name evidence="9" type="ORF">K9V48_24120</name>
</gene>
<name>A0ABS7UY38_9BACI</name>
<dbReference type="RefSeq" id="WP_224141657.1">
    <property type="nucleotide sequence ID" value="NZ_JAIQUM010000094.1"/>
</dbReference>
<dbReference type="EC" id="3.4.-.-" evidence="8"/>
<dbReference type="Pfam" id="PF02586">
    <property type="entry name" value="SRAP"/>
    <property type="match status" value="1"/>
</dbReference>
<keyword evidence="3" id="KW-0227">DNA damage</keyword>
<evidence type="ECO:0000313" key="9">
    <source>
        <dbReference type="EMBL" id="MBZ5753226.1"/>
    </source>
</evidence>
<dbReference type="SUPFAM" id="SSF143081">
    <property type="entry name" value="BB1717-like"/>
    <property type="match status" value="1"/>
</dbReference>
<dbReference type="PANTHER" id="PTHR13604">
    <property type="entry name" value="DC12-RELATED"/>
    <property type="match status" value="1"/>
</dbReference>
<organism evidence="9 10">
    <name type="scientific">Metabacillus rhizolycopersici</name>
    <dbReference type="NCBI Taxonomy" id="2875709"/>
    <lineage>
        <taxon>Bacteria</taxon>
        <taxon>Bacillati</taxon>
        <taxon>Bacillota</taxon>
        <taxon>Bacilli</taxon>
        <taxon>Bacillales</taxon>
        <taxon>Bacillaceae</taxon>
        <taxon>Metabacillus</taxon>
    </lineage>
</organism>
<keyword evidence="10" id="KW-1185">Reference proteome</keyword>
<evidence type="ECO:0000256" key="2">
    <source>
        <dbReference type="ARBA" id="ARBA00022670"/>
    </source>
</evidence>
<evidence type="ECO:0000256" key="8">
    <source>
        <dbReference type="RuleBase" id="RU364100"/>
    </source>
</evidence>
<keyword evidence="6" id="KW-0238">DNA-binding</keyword>
<dbReference type="InterPro" id="IPR003738">
    <property type="entry name" value="SRAP"/>
</dbReference>
<evidence type="ECO:0000256" key="4">
    <source>
        <dbReference type="ARBA" id="ARBA00022801"/>
    </source>
</evidence>
<evidence type="ECO:0000256" key="1">
    <source>
        <dbReference type="ARBA" id="ARBA00008136"/>
    </source>
</evidence>
<accession>A0ABS7UY38</accession>
<proteinExistence type="inferred from homology"/>
<dbReference type="Proteomes" id="UP001165287">
    <property type="component" value="Unassembled WGS sequence"/>
</dbReference>
<evidence type="ECO:0000256" key="3">
    <source>
        <dbReference type="ARBA" id="ARBA00022763"/>
    </source>
</evidence>
<dbReference type="PANTHER" id="PTHR13604:SF0">
    <property type="entry name" value="ABASIC SITE PROCESSING PROTEIN HMCES"/>
    <property type="match status" value="1"/>
</dbReference>
<evidence type="ECO:0000256" key="6">
    <source>
        <dbReference type="ARBA" id="ARBA00023125"/>
    </source>
</evidence>
<keyword evidence="5" id="KW-0190">Covalent protein-DNA linkage</keyword>